<evidence type="ECO:0000313" key="1">
    <source>
        <dbReference type="EMBL" id="SIS53656.1"/>
    </source>
</evidence>
<protein>
    <submittedName>
        <fullName evidence="1">Uncharacterized protein</fullName>
    </submittedName>
</protein>
<dbReference type="Proteomes" id="UP000186141">
    <property type="component" value="Unassembled WGS sequence"/>
</dbReference>
<dbReference type="STRING" id="1086013.SAMN05421774_10190"/>
<dbReference type="OrthoDB" id="7834507at2"/>
<dbReference type="RefSeq" id="WP_076527640.1">
    <property type="nucleotide sequence ID" value="NZ_BMEH01000001.1"/>
</dbReference>
<evidence type="ECO:0000313" key="2">
    <source>
        <dbReference type="Proteomes" id="UP000186141"/>
    </source>
</evidence>
<accession>A0A1N7JWP3</accession>
<proteinExistence type="predicted"/>
<reference evidence="1 2" key="1">
    <citation type="submission" date="2017-01" db="EMBL/GenBank/DDBJ databases">
        <authorList>
            <person name="Mah S.A."/>
            <person name="Swanson W.J."/>
            <person name="Moy G.W."/>
            <person name="Vacquier V.D."/>
        </authorList>
    </citation>
    <scope>NUCLEOTIDE SEQUENCE [LARGE SCALE GENOMIC DNA]</scope>
    <source>
        <strain evidence="1 2">DSM 26375</strain>
    </source>
</reference>
<name>A0A1N7JWP3_9RHOB</name>
<sequence length="245" mass="27187">MLTYPDGWDAAIARYEARRAPLDFGPDEAFPPLDVALQPLLTRVIAPPAPLPARPTMYARKRHALAEELHGKPEIALLHGLLIASLRKRDWPPQAPALFRRLWAEQGAALIGCLSTRWLISAAITFADHGATEGERRLGQSLKVLFSLLKLTEFERLYSGLDPATPFRLGHKAKAPLPMEIEPFALRDGGLDINLLAPLVVEARDEPVLGPLAMALLDRLNADPGTIFRRLRLMRDKLIARRAGR</sequence>
<keyword evidence="2" id="KW-1185">Reference proteome</keyword>
<dbReference type="AlphaFoldDB" id="A0A1N7JWP3"/>
<organism evidence="1 2">
    <name type="scientific">Gemmobacter megaterium</name>
    <dbReference type="NCBI Taxonomy" id="1086013"/>
    <lineage>
        <taxon>Bacteria</taxon>
        <taxon>Pseudomonadati</taxon>
        <taxon>Pseudomonadota</taxon>
        <taxon>Alphaproteobacteria</taxon>
        <taxon>Rhodobacterales</taxon>
        <taxon>Paracoccaceae</taxon>
        <taxon>Gemmobacter</taxon>
    </lineage>
</organism>
<gene>
    <name evidence="1" type="ORF">SAMN05421774_10190</name>
</gene>
<dbReference type="EMBL" id="FTOT01000001">
    <property type="protein sequence ID" value="SIS53656.1"/>
    <property type="molecule type" value="Genomic_DNA"/>
</dbReference>